<dbReference type="GO" id="GO:0012505">
    <property type="term" value="C:endomembrane system"/>
    <property type="evidence" value="ECO:0007669"/>
    <property type="project" value="UniProtKB-ARBA"/>
</dbReference>
<keyword evidence="6 10" id="KW-0472">Membrane</keyword>
<dbReference type="InterPro" id="IPR000425">
    <property type="entry name" value="MIP"/>
</dbReference>
<evidence type="ECO:0000256" key="8">
    <source>
        <dbReference type="ARBA" id="ARBA00055597"/>
    </source>
</evidence>
<evidence type="ECO:0000256" key="4">
    <source>
        <dbReference type="ARBA" id="ARBA00022737"/>
    </source>
</evidence>
<proteinExistence type="inferred from homology"/>
<comment type="caution">
    <text evidence="11">The sequence shown here is derived from an EMBL/GenBank/DDBJ whole genome shotgun (WGS) entry which is preliminary data.</text>
</comment>
<dbReference type="PANTHER" id="PTHR46739:SF3">
    <property type="entry name" value="AQUAPORIN SIP1-1"/>
    <property type="match status" value="1"/>
</dbReference>
<feature type="transmembrane region" description="Helical" evidence="10">
    <location>
        <begin position="133"/>
        <end position="153"/>
    </location>
</feature>
<accession>A0A9D5HHC3</accession>
<organism evidence="11 12">
    <name type="scientific">Dioscorea zingiberensis</name>
    <dbReference type="NCBI Taxonomy" id="325984"/>
    <lineage>
        <taxon>Eukaryota</taxon>
        <taxon>Viridiplantae</taxon>
        <taxon>Streptophyta</taxon>
        <taxon>Embryophyta</taxon>
        <taxon>Tracheophyta</taxon>
        <taxon>Spermatophyta</taxon>
        <taxon>Magnoliopsida</taxon>
        <taxon>Liliopsida</taxon>
        <taxon>Dioscoreales</taxon>
        <taxon>Dioscoreaceae</taxon>
        <taxon>Dioscorea</taxon>
    </lineage>
</organism>
<reference evidence="11" key="2">
    <citation type="journal article" date="2022" name="Hortic Res">
        <title>The genome of Dioscorea zingiberensis sheds light on the biosynthesis, origin and evolution of the medicinally important diosgenin saponins.</title>
        <authorList>
            <person name="Li Y."/>
            <person name="Tan C."/>
            <person name="Li Z."/>
            <person name="Guo J."/>
            <person name="Li S."/>
            <person name="Chen X."/>
            <person name="Wang C."/>
            <person name="Dai X."/>
            <person name="Yang H."/>
            <person name="Song W."/>
            <person name="Hou L."/>
            <person name="Xu J."/>
            <person name="Tong Z."/>
            <person name="Xu A."/>
            <person name="Yuan X."/>
            <person name="Wang W."/>
            <person name="Yang Q."/>
            <person name="Chen L."/>
            <person name="Sun Z."/>
            <person name="Wang K."/>
            <person name="Pan B."/>
            <person name="Chen J."/>
            <person name="Bao Y."/>
            <person name="Liu F."/>
            <person name="Qi X."/>
            <person name="Gang D.R."/>
            <person name="Wen J."/>
            <person name="Li J."/>
        </authorList>
    </citation>
    <scope>NUCLEOTIDE SEQUENCE</scope>
    <source>
        <strain evidence="11">Dzin_1.0</strain>
    </source>
</reference>
<dbReference type="PRINTS" id="PR00783">
    <property type="entry name" value="MINTRINSICP"/>
</dbReference>
<feature type="transmembrane region" description="Helical" evidence="10">
    <location>
        <begin position="160"/>
        <end position="180"/>
    </location>
</feature>
<keyword evidence="5 10" id="KW-1133">Transmembrane helix</keyword>
<dbReference type="GO" id="GO:0016020">
    <property type="term" value="C:membrane"/>
    <property type="evidence" value="ECO:0007669"/>
    <property type="project" value="UniProtKB-SubCell"/>
</dbReference>
<dbReference type="SUPFAM" id="SSF81338">
    <property type="entry name" value="Aquaporin-like"/>
    <property type="match status" value="1"/>
</dbReference>
<dbReference type="AlphaFoldDB" id="A0A9D5HHC3"/>
<dbReference type="OrthoDB" id="3222at2759"/>
<dbReference type="GO" id="GO:0015250">
    <property type="term" value="F:water channel activity"/>
    <property type="evidence" value="ECO:0007669"/>
    <property type="project" value="InterPro"/>
</dbReference>
<feature type="transmembrane region" description="Helical" evidence="10">
    <location>
        <begin position="207"/>
        <end position="228"/>
    </location>
</feature>
<evidence type="ECO:0000256" key="10">
    <source>
        <dbReference type="SAM" id="Phobius"/>
    </source>
</evidence>
<dbReference type="EMBL" id="JAGGNH010000004">
    <property type="protein sequence ID" value="KAJ0976504.1"/>
    <property type="molecule type" value="Genomic_DNA"/>
</dbReference>
<dbReference type="PANTHER" id="PTHR46739">
    <property type="entry name" value="AQUAPORIN SIP1-1"/>
    <property type="match status" value="1"/>
</dbReference>
<evidence type="ECO:0000313" key="11">
    <source>
        <dbReference type="EMBL" id="KAJ0976504.1"/>
    </source>
</evidence>
<keyword evidence="2 9" id="KW-0813">Transport</keyword>
<dbReference type="InterPro" id="IPR023271">
    <property type="entry name" value="Aquaporin-like"/>
</dbReference>
<reference evidence="11" key="1">
    <citation type="submission" date="2021-03" db="EMBL/GenBank/DDBJ databases">
        <authorList>
            <person name="Li Z."/>
            <person name="Yang C."/>
        </authorList>
    </citation>
    <scope>NUCLEOTIDE SEQUENCE</scope>
    <source>
        <strain evidence="11">Dzin_1.0</strain>
        <tissue evidence="11">Leaf</tissue>
    </source>
</reference>
<evidence type="ECO:0000256" key="5">
    <source>
        <dbReference type="ARBA" id="ARBA00022989"/>
    </source>
</evidence>
<protein>
    <submittedName>
        <fullName evidence="11">Uncharacterized protein</fullName>
    </submittedName>
</protein>
<name>A0A9D5HHC3_9LILI</name>
<feature type="transmembrane region" description="Helical" evidence="10">
    <location>
        <begin position="41"/>
        <end position="62"/>
    </location>
</feature>
<dbReference type="FunFam" id="1.20.1080.10:FF:000043">
    <property type="entry name" value="Aquaporin SIP1-1"/>
    <property type="match status" value="1"/>
</dbReference>
<evidence type="ECO:0000256" key="6">
    <source>
        <dbReference type="ARBA" id="ARBA00023136"/>
    </source>
</evidence>
<keyword evidence="3 9" id="KW-0812">Transmembrane</keyword>
<keyword evidence="12" id="KW-1185">Reference proteome</keyword>
<comment type="subcellular location">
    <subcellularLocation>
        <location evidence="1">Membrane</location>
        <topology evidence="1">Multi-pass membrane protein</topology>
    </subcellularLocation>
</comment>
<evidence type="ECO:0000256" key="2">
    <source>
        <dbReference type="ARBA" id="ARBA00022448"/>
    </source>
</evidence>
<gene>
    <name evidence="11" type="ORF">J5N97_018469</name>
</gene>
<dbReference type="Pfam" id="PF00230">
    <property type="entry name" value="MIP"/>
    <property type="match status" value="1"/>
</dbReference>
<evidence type="ECO:0000256" key="9">
    <source>
        <dbReference type="RuleBase" id="RU000477"/>
    </source>
</evidence>
<sequence>MGLIKAAVYDALIMFLWIFCVSTVGVFTSLIATFINAQGLVPNLLITTCLIASLIFIFNIICDALGGASFNPTGTAAFYASGYGGGTLLSMALRFPAQALGAAGGVLAILEFMPPQYKHMLGGPSLKVDAHTGAIAEGVLTFLITFTVLWIIIKGPRNSIIKAWMLAASTVAFVVAGSGYTGPSMNPANAFGWAYIDNLHNTWEHFYVYWISPFIGAITASWLFRMIFPPLAAKVKKA</sequence>
<dbReference type="Gene3D" id="1.20.1080.10">
    <property type="entry name" value="Glycerol uptake facilitator protein"/>
    <property type="match status" value="1"/>
</dbReference>
<comment type="function">
    <text evidence="8">Aquaporins facilitate the transport of water and small neutral solutes across cell membranes.</text>
</comment>
<evidence type="ECO:0000256" key="3">
    <source>
        <dbReference type="ARBA" id="ARBA00022692"/>
    </source>
</evidence>
<dbReference type="Proteomes" id="UP001085076">
    <property type="component" value="Miscellaneous, Linkage group lg04"/>
</dbReference>
<evidence type="ECO:0000313" key="12">
    <source>
        <dbReference type="Proteomes" id="UP001085076"/>
    </source>
</evidence>
<evidence type="ECO:0000256" key="7">
    <source>
        <dbReference type="ARBA" id="ARBA00024030"/>
    </source>
</evidence>
<feature type="transmembrane region" description="Helical" evidence="10">
    <location>
        <begin position="12"/>
        <end position="35"/>
    </location>
</feature>
<evidence type="ECO:0000256" key="1">
    <source>
        <dbReference type="ARBA" id="ARBA00004141"/>
    </source>
</evidence>
<dbReference type="InterPro" id="IPR044222">
    <property type="entry name" value="SIP1-1/2-like"/>
</dbReference>
<comment type="similarity">
    <text evidence="7">Belongs to the MIP/aquaporin (TC 1.A.8) family. SIP (TC 1.A.8.10) subfamily.</text>
</comment>
<dbReference type="GO" id="GO:0005737">
    <property type="term" value="C:cytoplasm"/>
    <property type="evidence" value="ECO:0007669"/>
    <property type="project" value="UniProtKB-ARBA"/>
</dbReference>
<keyword evidence="4" id="KW-0677">Repeat</keyword>